<comment type="caution">
    <text evidence="1">The sequence shown here is derived from an EMBL/GenBank/DDBJ whole genome shotgun (WGS) entry which is preliminary data.</text>
</comment>
<dbReference type="Proteomes" id="UP001203036">
    <property type="component" value="Unassembled WGS sequence"/>
</dbReference>
<evidence type="ECO:0000313" key="1">
    <source>
        <dbReference type="EMBL" id="MCM2563866.1"/>
    </source>
</evidence>
<evidence type="ECO:0000313" key="2">
    <source>
        <dbReference type="Proteomes" id="UP001203036"/>
    </source>
</evidence>
<sequence>MATATFDPTRHPDGVTDPTRAYVTETTDAADDVSTIYSIQVGDTFGGELDQGDRDWVAITLEAGETYQINLSGAHGGGGTLHDSYLRLHDAAGQLVAQDDDSGQVLDSALNFTATSGGTYYISAGSYNDTDSGTYEIDVTQGSSPEPPDPGPGTTDTLDELANYLTDGFWNDGGSDGFRFDTRSDNRITVDITDLTSDGQQLARWAFEAWEMVADIEFVEVFSGADITFDDSQSGAFAGPDSVIGEYTTTASVNIGTGWLSTYGTTIDSYSFSTYVHEIGHALGLGHQGNYNGSATYGVDETFSNDSWQISVMSYFDQSDNTSINASYAELMTTMMADIIAIQNLYGAPDAASETAGNTTWGANTTLTNYMADVFDSLANGTGNANMNGTEPVAMTIYDRSGIDTLDLSFSTTNDRVDLRGATFSDVDGLIGNIGIARGTVIEHLVTGSGNDDITGNGAANHIQAGQGNDTIAGAGGNDRLEGRAGDDMMRGGNNFDRLLGGNGHDTIFGGNGRDTMRGGNGNDVLHDNDQGGALGRDLFFGGNGFDQLLGGAGNDTLVGGNGRDTMRGGDGDDLLRDNAQGGALGRDLFFGGAGDDTILGRGGNDTARGDAGNDRIEGGVGLDRLFGGNGSDTLLGGNGNDTMRAGNGDDMLRGGNGFDRLFGGNRHDTIFGGNGRDTMRGGNGDDVLHDTGQGGALGRDLFFGGAGDDRLNIGGGNDTATGGAGSDTFIFAAGHGADVITDFDARDDDEVIDLSAIAAIGNISQLLGATTRVGADVRIDTGNGNSILLENVNRSDLDANDFIFT</sequence>
<dbReference type="EMBL" id="JAMQGO010000019">
    <property type="protein sequence ID" value="MCM2563866.1"/>
    <property type="molecule type" value="Genomic_DNA"/>
</dbReference>
<organism evidence="1 2">
    <name type="scientific">Lutimaribacter degradans</name>
    <dbReference type="NCBI Taxonomy" id="2945989"/>
    <lineage>
        <taxon>Bacteria</taxon>
        <taxon>Pseudomonadati</taxon>
        <taxon>Pseudomonadota</taxon>
        <taxon>Alphaproteobacteria</taxon>
        <taxon>Rhodobacterales</taxon>
        <taxon>Roseobacteraceae</taxon>
        <taxon>Lutimaribacter</taxon>
    </lineage>
</organism>
<name>A0ACC6A0I7_9RHOB</name>
<reference evidence="1" key="1">
    <citation type="submission" date="2022-06" db="EMBL/GenBank/DDBJ databases">
        <title>Lutimaribacter sp. EGI FJ00013, a novel bacterium isolated from a salt lake sediment enrichment.</title>
        <authorList>
            <person name="Gao L."/>
            <person name="Fang B.-Z."/>
            <person name="Li W.-J."/>
        </authorList>
    </citation>
    <scope>NUCLEOTIDE SEQUENCE</scope>
    <source>
        <strain evidence="1">EGI FJ00013</strain>
    </source>
</reference>
<gene>
    <name evidence="1" type="ORF">M8744_17085</name>
</gene>
<keyword evidence="2" id="KW-1185">Reference proteome</keyword>
<proteinExistence type="predicted"/>
<accession>A0ACC6A0I7</accession>
<protein>
    <submittedName>
        <fullName evidence="1">M10 family metallopeptidase C-terminal domain-containing protein</fullName>
    </submittedName>
</protein>